<accession>A0DQK4</accession>
<sequence length="143" mass="16514">MQANMKILQQSVSNSNEQFIDKRDLTKTHGQIIIAYKETSQQIRDKSIHFQQSIHSINLTKCTTKLGTDEVKDLFDVINFCDSNSSFEALEEKQQLSAQQQKSAQQQQQQKLCFSQRLGVIKEEPETPQNNQLKKLNDEIDEI</sequence>
<proteinExistence type="predicted"/>
<keyword evidence="3" id="KW-1185">Reference proteome</keyword>
<organism evidence="2 3">
    <name type="scientific">Paramecium tetraurelia</name>
    <dbReference type="NCBI Taxonomy" id="5888"/>
    <lineage>
        <taxon>Eukaryota</taxon>
        <taxon>Sar</taxon>
        <taxon>Alveolata</taxon>
        <taxon>Ciliophora</taxon>
        <taxon>Intramacronucleata</taxon>
        <taxon>Oligohymenophorea</taxon>
        <taxon>Peniculida</taxon>
        <taxon>Parameciidae</taxon>
        <taxon>Paramecium</taxon>
    </lineage>
</organism>
<name>A0DQK4_PARTE</name>
<evidence type="ECO:0000313" key="3">
    <source>
        <dbReference type="Proteomes" id="UP000000600"/>
    </source>
</evidence>
<evidence type="ECO:0000313" key="2">
    <source>
        <dbReference type="EMBL" id="CAK85321.1"/>
    </source>
</evidence>
<dbReference type="GeneID" id="5038503"/>
<dbReference type="HOGENOM" id="CLU_1809925_0_0_1"/>
<dbReference type="EMBL" id="CT868540">
    <property type="protein sequence ID" value="CAK85321.1"/>
    <property type="molecule type" value="Genomic_DNA"/>
</dbReference>
<dbReference type="KEGG" id="ptm:GSPATT00002721001"/>
<protein>
    <submittedName>
        <fullName evidence="2">Uncharacterized protein</fullName>
    </submittedName>
</protein>
<evidence type="ECO:0000256" key="1">
    <source>
        <dbReference type="SAM" id="MobiDB-lite"/>
    </source>
</evidence>
<dbReference type="Proteomes" id="UP000000600">
    <property type="component" value="Unassembled WGS sequence"/>
</dbReference>
<gene>
    <name evidence="2" type="ORF">GSPATT00002721001</name>
</gene>
<reference evidence="2 3" key="1">
    <citation type="journal article" date="2006" name="Nature">
        <title>Global trends of whole-genome duplications revealed by the ciliate Paramecium tetraurelia.</title>
        <authorList>
            <consortium name="Genoscope"/>
            <person name="Aury J.-M."/>
            <person name="Jaillon O."/>
            <person name="Duret L."/>
            <person name="Noel B."/>
            <person name="Jubin C."/>
            <person name="Porcel B.M."/>
            <person name="Segurens B."/>
            <person name="Daubin V."/>
            <person name="Anthouard V."/>
            <person name="Aiach N."/>
            <person name="Arnaiz O."/>
            <person name="Billaut A."/>
            <person name="Beisson J."/>
            <person name="Blanc I."/>
            <person name="Bouhouche K."/>
            <person name="Camara F."/>
            <person name="Duharcourt S."/>
            <person name="Guigo R."/>
            <person name="Gogendeau D."/>
            <person name="Katinka M."/>
            <person name="Keller A.-M."/>
            <person name="Kissmehl R."/>
            <person name="Klotz C."/>
            <person name="Koll F."/>
            <person name="Le Moue A."/>
            <person name="Lepere C."/>
            <person name="Malinsky S."/>
            <person name="Nowacki M."/>
            <person name="Nowak J.K."/>
            <person name="Plattner H."/>
            <person name="Poulain J."/>
            <person name="Ruiz F."/>
            <person name="Serrano V."/>
            <person name="Zagulski M."/>
            <person name="Dessen P."/>
            <person name="Betermier M."/>
            <person name="Weissenbach J."/>
            <person name="Scarpelli C."/>
            <person name="Schachter V."/>
            <person name="Sperling L."/>
            <person name="Meyer E."/>
            <person name="Cohen J."/>
            <person name="Wincker P."/>
        </authorList>
    </citation>
    <scope>NUCLEOTIDE SEQUENCE [LARGE SCALE GENOMIC DNA]</scope>
    <source>
        <strain evidence="2 3">Stock d4-2</strain>
    </source>
</reference>
<dbReference type="InParanoid" id="A0DQK4"/>
<feature type="region of interest" description="Disordered" evidence="1">
    <location>
        <begin position="122"/>
        <end position="143"/>
    </location>
</feature>
<dbReference type="AlphaFoldDB" id="A0DQK4"/>
<dbReference type="RefSeq" id="XP_001452718.1">
    <property type="nucleotide sequence ID" value="XM_001452681.1"/>
</dbReference>